<accession>A0AAW2Y8T4</accession>
<dbReference type="PANTHER" id="PTHR10775">
    <property type="entry name" value="OS08G0208400 PROTEIN"/>
    <property type="match status" value="1"/>
</dbReference>
<protein>
    <submittedName>
        <fullName evidence="2">Uncharacterized protein</fullName>
    </submittedName>
</protein>
<evidence type="ECO:0000313" key="2">
    <source>
        <dbReference type="EMBL" id="KAL0462158.1"/>
    </source>
</evidence>
<reference evidence="2" key="1">
    <citation type="submission" date="2020-06" db="EMBL/GenBank/DDBJ databases">
        <authorList>
            <person name="Li T."/>
            <person name="Hu X."/>
            <person name="Zhang T."/>
            <person name="Song X."/>
            <person name="Zhang H."/>
            <person name="Dai N."/>
            <person name="Sheng W."/>
            <person name="Hou X."/>
            <person name="Wei L."/>
        </authorList>
    </citation>
    <scope>NUCLEOTIDE SEQUENCE</scope>
    <source>
        <strain evidence="2">KEN1</strain>
        <tissue evidence="2">Leaf</tissue>
    </source>
</reference>
<reference evidence="2" key="2">
    <citation type="journal article" date="2024" name="Plant">
        <title>Genomic evolution and insights into agronomic trait innovations of Sesamum species.</title>
        <authorList>
            <person name="Miao H."/>
            <person name="Wang L."/>
            <person name="Qu L."/>
            <person name="Liu H."/>
            <person name="Sun Y."/>
            <person name="Le M."/>
            <person name="Wang Q."/>
            <person name="Wei S."/>
            <person name="Zheng Y."/>
            <person name="Lin W."/>
            <person name="Duan Y."/>
            <person name="Cao H."/>
            <person name="Xiong S."/>
            <person name="Wang X."/>
            <person name="Wei L."/>
            <person name="Li C."/>
            <person name="Ma Q."/>
            <person name="Ju M."/>
            <person name="Zhao R."/>
            <person name="Li G."/>
            <person name="Mu C."/>
            <person name="Tian Q."/>
            <person name="Mei H."/>
            <person name="Zhang T."/>
            <person name="Gao T."/>
            <person name="Zhang H."/>
        </authorList>
    </citation>
    <scope>NUCLEOTIDE SEQUENCE</scope>
    <source>
        <strain evidence="2">KEN1</strain>
    </source>
</reference>
<feature type="region of interest" description="Disordered" evidence="1">
    <location>
        <begin position="98"/>
        <end position="119"/>
    </location>
</feature>
<dbReference type="InterPro" id="IPR004242">
    <property type="entry name" value="Transposase_21"/>
</dbReference>
<proteinExistence type="predicted"/>
<dbReference type="AlphaFoldDB" id="A0AAW2Y8T4"/>
<dbReference type="Pfam" id="PF02992">
    <property type="entry name" value="Transposase_21"/>
    <property type="match status" value="1"/>
</dbReference>
<evidence type="ECO:0000256" key="1">
    <source>
        <dbReference type="SAM" id="MobiDB-lite"/>
    </source>
</evidence>
<sequence length="119" mass="13917">MRVALLWKVSDFPANAIVSGWSTHGLLACPYCMERTKSFRLRYGRKACWFDCHRQFLPPDHPYRRQPYKFWKGKCENDSPPMRLLEKTCDKEWMSFLTPSSKKPPGGTHPIDGFGKIHN</sequence>
<gene>
    <name evidence="2" type="ORF">Slati_0103400</name>
</gene>
<dbReference type="PANTHER" id="PTHR10775:SF183">
    <property type="entry name" value="TRANSPOSON, EN_SPM-LIKE, TRANSPOSASE-ASSOCIATED DOMAIN PROTEIN-RELATED"/>
    <property type="match status" value="1"/>
</dbReference>
<organism evidence="2">
    <name type="scientific">Sesamum latifolium</name>
    <dbReference type="NCBI Taxonomy" id="2727402"/>
    <lineage>
        <taxon>Eukaryota</taxon>
        <taxon>Viridiplantae</taxon>
        <taxon>Streptophyta</taxon>
        <taxon>Embryophyta</taxon>
        <taxon>Tracheophyta</taxon>
        <taxon>Spermatophyta</taxon>
        <taxon>Magnoliopsida</taxon>
        <taxon>eudicotyledons</taxon>
        <taxon>Gunneridae</taxon>
        <taxon>Pentapetalae</taxon>
        <taxon>asterids</taxon>
        <taxon>lamiids</taxon>
        <taxon>Lamiales</taxon>
        <taxon>Pedaliaceae</taxon>
        <taxon>Sesamum</taxon>
    </lineage>
</organism>
<dbReference type="PROSITE" id="PS51257">
    <property type="entry name" value="PROKAR_LIPOPROTEIN"/>
    <property type="match status" value="1"/>
</dbReference>
<name>A0AAW2Y8T4_9LAMI</name>
<dbReference type="EMBL" id="JACGWN010000001">
    <property type="protein sequence ID" value="KAL0462158.1"/>
    <property type="molecule type" value="Genomic_DNA"/>
</dbReference>
<comment type="caution">
    <text evidence="2">The sequence shown here is derived from an EMBL/GenBank/DDBJ whole genome shotgun (WGS) entry which is preliminary data.</text>
</comment>